<organism evidence="4 5">
    <name type="scientific">Azohydromonas caseinilytica</name>
    <dbReference type="NCBI Taxonomy" id="2728836"/>
    <lineage>
        <taxon>Bacteria</taxon>
        <taxon>Pseudomonadati</taxon>
        <taxon>Pseudomonadota</taxon>
        <taxon>Betaproteobacteria</taxon>
        <taxon>Burkholderiales</taxon>
        <taxon>Sphaerotilaceae</taxon>
        <taxon>Azohydromonas</taxon>
    </lineage>
</organism>
<dbReference type="AlphaFoldDB" id="A0A848FKI2"/>
<feature type="domain" description="DUF4082" evidence="2">
    <location>
        <begin position="642"/>
        <end position="790"/>
    </location>
</feature>
<dbReference type="InterPro" id="IPR046540">
    <property type="entry name" value="DMFA2_C"/>
</dbReference>
<dbReference type="Pfam" id="PF20254">
    <property type="entry name" value="DMFA2_C"/>
    <property type="match status" value="1"/>
</dbReference>
<accession>A0A848FKI2</accession>
<evidence type="ECO:0000313" key="4">
    <source>
        <dbReference type="EMBL" id="NML18839.1"/>
    </source>
</evidence>
<feature type="domain" description="N,N-dimethylformamidase beta subunit-like C-terminal" evidence="3">
    <location>
        <begin position="92"/>
        <end position="493"/>
    </location>
</feature>
<feature type="chain" id="PRO_5032323984" evidence="1">
    <location>
        <begin position="17"/>
        <end position="796"/>
    </location>
</feature>
<dbReference type="Proteomes" id="UP000574067">
    <property type="component" value="Unassembled WGS sequence"/>
</dbReference>
<evidence type="ECO:0000256" key="1">
    <source>
        <dbReference type="SAM" id="SignalP"/>
    </source>
</evidence>
<dbReference type="InterPro" id="IPR025141">
    <property type="entry name" value="DUF4082"/>
</dbReference>
<reference evidence="4 5" key="1">
    <citation type="submission" date="2020-04" db="EMBL/GenBank/DDBJ databases">
        <title>Azohydromonas sp. isolated from soil.</title>
        <authorList>
            <person name="Dahal R.H."/>
        </authorList>
    </citation>
    <scope>NUCLEOTIDE SEQUENCE [LARGE SCALE GENOMIC DNA]</scope>
    <source>
        <strain evidence="4 5">G-1-1-14</strain>
    </source>
</reference>
<dbReference type="Pfam" id="PF17957">
    <property type="entry name" value="Big_7"/>
    <property type="match status" value="1"/>
</dbReference>
<dbReference type="Gene3D" id="2.60.40.650">
    <property type="match status" value="1"/>
</dbReference>
<keyword evidence="5" id="KW-1185">Reference proteome</keyword>
<keyword evidence="1" id="KW-0732">Signal</keyword>
<feature type="signal peptide" evidence="1">
    <location>
        <begin position="1"/>
        <end position="16"/>
    </location>
</feature>
<dbReference type="SUPFAM" id="SSF81296">
    <property type="entry name" value="E set domains"/>
    <property type="match status" value="1"/>
</dbReference>
<proteinExistence type="predicted"/>
<dbReference type="EMBL" id="JABBFW010000042">
    <property type="protein sequence ID" value="NML18839.1"/>
    <property type="molecule type" value="Genomic_DNA"/>
</dbReference>
<protein>
    <submittedName>
        <fullName evidence="4">DUF4082 domain-containing protein</fullName>
    </submittedName>
</protein>
<gene>
    <name evidence="4" type="ORF">HHL10_28100</name>
</gene>
<name>A0A848FKI2_9BURK</name>
<evidence type="ECO:0000313" key="5">
    <source>
        <dbReference type="Proteomes" id="UP000574067"/>
    </source>
</evidence>
<comment type="caution">
    <text evidence="4">The sequence shown here is derived from an EMBL/GenBank/DDBJ whole genome shotgun (WGS) entry which is preliminary data.</text>
</comment>
<dbReference type="InterPro" id="IPR014756">
    <property type="entry name" value="Ig_E-set"/>
</dbReference>
<evidence type="ECO:0000259" key="2">
    <source>
        <dbReference type="Pfam" id="PF13313"/>
    </source>
</evidence>
<sequence>MKAPDAGLLVSVTATAAELALAAPAAATPEAGCAAPPNAVVAENCLTGNPASEWDVNGAGDASIQGFATEMSVNRGETVRFKVKTAARSYRFDIYRLGWYGGRGARKVASVQPSATLPQTQPACLTQSATGLIDCGNWAVSGSWAVPASAVSGIYIARLVRTDTGGASHIVFVVRNDAGTSALLFQTSDTTWQAYNTWGGSSLYAGGIGTGAGRAYKVSYNRPFNTRAVDGGHDWLFHAEYPMLRWLEANGYDLSYTSGIDTDRRGALLRNHKVFLSVGHDEYWSGVQRANVEAARDAGVNLAFFSGNEVFWKTRWEPSIAAGAAPYRTLVSYKETHANRKIDPQPVWTGTWRDPRFSPPYDGGRPENALTGTIFMNNDTGRSYAIQVPAADGKMRFWRNTSVAAQTAGQVATLPTGVLGYEWDADLDNGARPPGLIRLSQTTLTTSGALLDYGSTYGTGTVTHRLTLYKHRSGARVFGAGTIQWSWGLEATHDNAGTPADARMRQATVNLFADMGVQPQTLQAGLVAASASTDVTAPTSSITAPAANASVPAGQGLTITGTASDSGGVVGGVEVSVDGGVRWHPANGRGSWSYAWTPQASGTVTLMSRAVDDSGNLQGTPASRSVTVTPMACPCTAFSSSSTPNTPSDPDGATVNVGVKFRTDQNGYITAIRFYKGSGNTGTHVGALWRADTGALLATTTFVNETATGWQQANFSSPVPVTAGVVYVASYRAPNGHYAADTGYFSSAGVDSGPLHLLRDGVNGGNGVYAYGGSSVLFPSSTYQASNYWVDVVFRP</sequence>
<dbReference type="Pfam" id="PF13313">
    <property type="entry name" value="DUF4082"/>
    <property type="match status" value="1"/>
</dbReference>
<evidence type="ECO:0000259" key="3">
    <source>
        <dbReference type="Pfam" id="PF20254"/>
    </source>
</evidence>